<dbReference type="InterPro" id="IPR001110">
    <property type="entry name" value="UPF0012_CS"/>
</dbReference>
<comment type="caution">
    <text evidence="3">The sequence shown here is derived from an EMBL/GenBank/DDBJ whole genome shotgun (WGS) entry which is preliminary data.</text>
</comment>
<dbReference type="SUPFAM" id="SSF56317">
    <property type="entry name" value="Carbon-nitrogen hydrolase"/>
    <property type="match status" value="1"/>
</dbReference>
<dbReference type="Proteomes" id="UP001236507">
    <property type="component" value="Unassembled WGS sequence"/>
</dbReference>
<dbReference type="InterPro" id="IPR036526">
    <property type="entry name" value="C-N_Hydrolase_sf"/>
</dbReference>
<dbReference type="CDD" id="cd07574">
    <property type="entry name" value="nitrilase_Rim1_like"/>
    <property type="match status" value="1"/>
</dbReference>
<organism evidence="3 4">
    <name type="scientific">Flectobacillus roseus</name>
    <dbReference type="NCBI Taxonomy" id="502259"/>
    <lineage>
        <taxon>Bacteria</taxon>
        <taxon>Pseudomonadati</taxon>
        <taxon>Bacteroidota</taxon>
        <taxon>Cytophagia</taxon>
        <taxon>Cytophagales</taxon>
        <taxon>Flectobacillaceae</taxon>
        <taxon>Flectobacillus</taxon>
    </lineage>
</organism>
<dbReference type="PANTHER" id="PTHR23088">
    <property type="entry name" value="NITRILASE-RELATED"/>
    <property type="match status" value="1"/>
</dbReference>
<dbReference type="PROSITE" id="PS01227">
    <property type="entry name" value="UPF0012"/>
    <property type="match status" value="1"/>
</dbReference>
<reference evidence="3 4" key="1">
    <citation type="submission" date="2023-05" db="EMBL/GenBank/DDBJ databases">
        <title>Novel species of genus Flectobacillus isolated from stream in China.</title>
        <authorList>
            <person name="Lu H."/>
        </authorList>
    </citation>
    <scope>NUCLEOTIDE SEQUENCE [LARGE SCALE GENOMIC DNA]</scope>
    <source>
        <strain evidence="3 4">KCTC 42575</strain>
    </source>
</reference>
<sequence>MKVRVATAQYPITQHSSFDAWASHVHEWVVEASAQEAKLLVFPEYGAMELTSILPANLQSSLQGQVIELSNLQDKFIDVWTTAAQQNKVTIVAPSLPVIINGRPVNRAMVFSEKGYVGYQDKFFMTRFENEEWGISSGEKVLSIFEAEWGKFGIQICYDVEFPIGSQLLASEGAQLIVAPSCTETIRGATRVHIGARARALENQIYTAIAQTVGNALWSPAVDINYGYAAFYATPDKNLPEEGIISLGETQKPTWHYQTLDFELLDRVRADGQVFNFRDQQSIATKLLYHKIDIKKVQV</sequence>
<keyword evidence="4" id="KW-1185">Reference proteome</keyword>
<evidence type="ECO:0000256" key="1">
    <source>
        <dbReference type="ARBA" id="ARBA00010613"/>
    </source>
</evidence>
<dbReference type="PANTHER" id="PTHR23088:SF50">
    <property type="entry name" value="HYDROLASE YHCX"/>
    <property type="match status" value="1"/>
</dbReference>
<evidence type="ECO:0000313" key="4">
    <source>
        <dbReference type="Proteomes" id="UP001236507"/>
    </source>
</evidence>
<feature type="domain" description="CN hydrolase" evidence="2">
    <location>
        <begin position="3"/>
        <end position="262"/>
    </location>
</feature>
<dbReference type="RefSeq" id="WP_283343469.1">
    <property type="nucleotide sequence ID" value="NZ_JASHIF010000002.1"/>
</dbReference>
<proteinExistence type="inferred from homology"/>
<dbReference type="PROSITE" id="PS50263">
    <property type="entry name" value="CN_HYDROLASE"/>
    <property type="match status" value="1"/>
</dbReference>
<dbReference type="InterPro" id="IPR003010">
    <property type="entry name" value="C-N_Hydrolase"/>
</dbReference>
<accession>A0ABT6Y521</accession>
<evidence type="ECO:0000259" key="2">
    <source>
        <dbReference type="PROSITE" id="PS50263"/>
    </source>
</evidence>
<dbReference type="GO" id="GO:0016787">
    <property type="term" value="F:hydrolase activity"/>
    <property type="evidence" value="ECO:0007669"/>
    <property type="project" value="UniProtKB-KW"/>
</dbReference>
<gene>
    <name evidence="3" type="ORF">QM524_03265</name>
</gene>
<protein>
    <submittedName>
        <fullName evidence="3">Carbon-nitrogen hydrolase family protein</fullName>
    </submittedName>
</protein>
<comment type="similarity">
    <text evidence="1">Belongs to the carbon-nitrogen hydrolase superfamily. NIT1/NIT2 family.</text>
</comment>
<evidence type="ECO:0000313" key="3">
    <source>
        <dbReference type="EMBL" id="MDI9858223.1"/>
    </source>
</evidence>
<keyword evidence="3" id="KW-0378">Hydrolase</keyword>
<dbReference type="EMBL" id="JASHIF010000002">
    <property type="protein sequence ID" value="MDI9858223.1"/>
    <property type="molecule type" value="Genomic_DNA"/>
</dbReference>
<dbReference type="Gene3D" id="3.60.110.10">
    <property type="entry name" value="Carbon-nitrogen hydrolase"/>
    <property type="match status" value="1"/>
</dbReference>
<dbReference type="Pfam" id="PF00795">
    <property type="entry name" value="CN_hydrolase"/>
    <property type="match status" value="1"/>
</dbReference>
<name>A0ABT6Y521_9BACT</name>